<dbReference type="InterPro" id="IPR053134">
    <property type="entry name" value="RNA-dir_DNA_polymerase"/>
</dbReference>
<feature type="domain" description="CCHC-type" evidence="3">
    <location>
        <begin position="1340"/>
        <end position="1356"/>
    </location>
</feature>
<dbReference type="PANTHER" id="PTHR24559">
    <property type="entry name" value="TRANSPOSON TY3-I GAG-POL POLYPROTEIN"/>
    <property type="match status" value="1"/>
</dbReference>
<feature type="compositionally biased region" description="Polar residues" evidence="2">
    <location>
        <begin position="1303"/>
        <end position="1316"/>
    </location>
</feature>
<accession>A0A6L2LD43</accession>
<feature type="compositionally biased region" description="Low complexity" evidence="2">
    <location>
        <begin position="1692"/>
        <end position="1702"/>
    </location>
</feature>
<dbReference type="InterPro" id="IPR000477">
    <property type="entry name" value="RT_dom"/>
</dbReference>
<dbReference type="EMBL" id="BKCJ010003947">
    <property type="protein sequence ID" value="GEU58114.1"/>
    <property type="molecule type" value="Genomic_DNA"/>
</dbReference>
<dbReference type="Pfam" id="PF00098">
    <property type="entry name" value="zf-CCHC"/>
    <property type="match status" value="1"/>
</dbReference>
<dbReference type="Pfam" id="PF14223">
    <property type="entry name" value="Retrotran_gag_2"/>
    <property type="match status" value="1"/>
</dbReference>
<organism evidence="4">
    <name type="scientific">Tanacetum cinerariifolium</name>
    <name type="common">Dalmatian daisy</name>
    <name type="synonym">Chrysanthemum cinerariifolium</name>
    <dbReference type="NCBI Taxonomy" id="118510"/>
    <lineage>
        <taxon>Eukaryota</taxon>
        <taxon>Viridiplantae</taxon>
        <taxon>Streptophyta</taxon>
        <taxon>Embryophyta</taxon>
        <taxon>Tracheophyta</taxon>
        <taxon>Spermatophyta</taxon>
        <taxon>Magnoliopsida</taxon>
        <taxon>eudicotyledons</taxon>
        <taxon>Gunneridae</taxon>
        <taxon>Pentapetalae</taxon>
        <taxon>asterids</taxon>
        <taxon>campanulids</taxon>
        <taxon>Asterales</taxon>
        <taxon>Asteraceae</taxon>
        <taxon>Asteroideae</taxon>
        <taxon>Anthemideae</taxon>
        <taxon>Anthemidinae</taxon>
        <taxon>Tanacetum</taxon>
    </lineage>
</organism>
<dbReference type="InterPro" id="IPR001878">
    <property type="entry name" value="Znf_CCHC"/>
</dbReference>
<feature type="region of interest" description="Disordered" evidence="2">
    <location>
        <begin position="417"/>
        <end position="443"/>
    </location>
</feature>
<evidence type="ECO:0000313" key="4">
    <source>
        <dbReference type="EMBL" id="GEU58114.1"/>
    </source>
</evidence>
<reference evidence="4" key="1">
    <citation type="journal article" date="2019" name="Sci. Rep.">
        <title>Draft genome of Tanacetum cinerariifolium, the natural source of mosquito coil.</title>
        <authorList>
            <person name="Yamashiro T."/>
            <person name="Shiraishi A."/>
            <person name="Satake H."/>
            <person name="Nakayama K."/>
        </authorList>
    </citation>
    <scope>NUCLEOTIDE SEQUENCE</scope>
</reference>
<keyword evidence="1" id="KW-0862">Zinc</keyword>
<proteinExistence type="predicted"/>
<dbReference type="InterPro" id="IPR043502">
    <property type="entry name" value="DNA/RNA_pol_sf"/>
</dbReference>
<dbReference type="SUPFAM" id="SSF57756">
    <property type="entry name" value="Retrovirus zinc finger-like domains"/>
    <property type="match status" value="1"/>
</dbReference>
<sequence>MDSNTIRIKLANGTWKVQTDNSSLNKVCAKDMYPLPKEGEELASFIGYPYKCFLRLPKEYNKIRMAKDDEKKIGFHTKEGVYCFTHMPKELKNFVATLHRMMENVLAYQRGRNEAEGPVVMKFFGQGEQVEETPNANKRGIFDLNRRKPYTRNRTRKKVQRGNYGCNGPIPQVSNHTSPKNLEPKSRSVDMAGNYKARIPQPGSIDSNPSSNPIPSTNPNPKGRNRRRSKQRIEEFNLDEISTPIVTMADQRMMAQLLQAPTEGYEDAIIVPAITADNFELKHVIIESKSKVRYSRNKPVVAKVSTNTSTFGISPDVAELKDTVKALLLDKKSQNQSLALVKAVDESCVTYRGAHSYRNCLATDGNVYRDNIQEFVSQASTVNYNQGNTSYRPSMIASTSSSRTVPSNTIANPRSDLKAITTRSEATNDTLNPTNNGSTEDVQPQVIQSESLVLTSEPVTSPISEPVIAPVSAPKPNPKTSIPYPSRRNDERNPEKANNQIEKFYQIFKDMSFKISFTDALILMPKFASTLKALIGNKEKLSEMARTLLNEHYSAVLLKKLLEKLGDPSKLSLPDLKPTCMTLKLADRSISRLVGVAEYVYVKTGRALIDVFEENYLPEVRRELKIYEAKSDKSSVDEPLEVELKDLLPHLEYAFLEGNDKLPVIIAKYLSVEEKTALITDFEPAVQHQRRVNPKIHDIIKQEAIKLLDAGLVYPISDSPWVSPVYCVPKKGGFTVVENEDNELILTRLVTGWHICIDYRMLNEATRKDHFPLPFMDQMLERLAGNQYYCFLDGFSGYFQIPIDSKDQEKTTFTCPYRTIAYRRMPFGLCNAPGTFQRMLKRCEDTNLCLNWEKSHFMVKEGIVLGHKITKQGIEVDKEKVDVITKLPHPTTIKVLGQRPDKHFRPIHYAMIDTKGAENLATDHLSRLENPHQNVLDPKEINESFPLETLNLISTRSNQNTPWFADFINYYAGNFVVKGMSSQQKSMYQARKPLKSSRLATIDPQEVTMAQITQPRRFLLFNSRLKIFSGKLKSRWSGPFTISQVYPYGTVELSQPDGPNFKVNGHRVKHCFGKDVPKLNGDQPLPVIAQVSLAGTAHNAPPTIKDLKFWTATEKKTRKIDRLARSLLIQGLPNDIYSLIDSNQTAKYLWDALERQMRGSGYGEQDRKAAILYEYETFKANEGEQLLDTYLRYLQVINDLKKCGYKKDNYELNYNFLNNLQLEWKQYGDVNDAFGYKKKVVVVTSDPLALVAEKTNMSKQKEKVVVSLDSEGSITDNFSELKKITALLAKAFNRRKFYSKPTNNNLRISSTSQSANKKQEFDKKEDKKADEKKRDITKVKCYNCNKEGHFAKDCKKEKIKDYNYYKTKMLLDKKYNDERVLLTEDQAWMESNSDSDKEINANMVFIAQIEKVLSESDESYSSTEETIAEQTSSLKPYVPNVILEKIIIDLEDEVVSLLEKEKQNLKTIESLKSKGFESSENVIYESENQSENDSHVIEKECDKVENPKVIAPGMFKLSMSQSVSPISVSKTSCESNNVESKLKRKRRKRKSSKQNVKQVNNDVSRANSDFVHFSYLDTFSSVRRLKHSSVIWKKKGSSNTSNVDLSSDSHLKLNKNVKRYSRKDLLACNNSHLGETSSASVYNDAMNVSCNYRMCDMFDDNNFFIFDDVSVRISPVSKMPFRKKPRDSMNVRSKSNSNKSLSRTMHNWLPKLQPLAESVAKWFPRVKRQIYKISKTPNSPGPIYKWVPKVY</sequence>
<dbReference type="Gene3D" id="3.30.70.270">
    <property type="match status" value="2"/>
</dbReference>
<comment type="caution">
    <text evidence="4">The sequence shown here is derived from an EMBL/GenBank/DDBJ whole genome shotgun (WGS) entry which is preliminary data.</text>
</comment>
<feature type="region of interest" description="Disordered" evidence="2">
    <location>
        <begin position="146"/>
        <end position="234"/>
    </location>
</feature>
<dbReference type="GO" id="GO:0003676">
    <property type="term" value="F:nucleic acid binding"/>
    <property type="evidence" value="ECO:0007669"/>
    <property type="project" value="InterPro"/>
</dbReference>
<gene>
    <name evidence="4" type="ORF">Tci_030092</name>
</gene>
<feature type="region of interest" description="Disordered" evidence="2">
    <location>
        <begin position="1303"/>
        <end position="1329"/>
    </location>
</feature>
<keyword evidence="1" id="KW-0479">Metal-binding</keyword>
<feature type="compositionally biased region" description="Basic residues" evidence="2">
    <location>
        <begin position="147"/>
        <end position="160"/>
    </location>
</feature>
<dbReference type="SMART" id="SM00343">
    <property type="entry name" value="ZnF_C2HC"/>
    <property type="match status" value="1"/>
</dbReference>
<protein>
    <submittedName>
        <fullName evidence="4">DNA-directed DNA polymerase</fullName>
    </submittedName>
</protein>
<evidence type="ECO:0000259" key="3">
    <source>
        <dbReference type="PROSITE" id="PS50158"/>
    </source>
</evidence>
<dbReference type="SUPFAM" id="SSF56672">
    <property type="entry name" value="DNA/RNA polymerases"/>
    <property type="match status" value="2"/>
</dbReference>
<feature type="region of interest" description="Disordered" evidence="2">
    <location>
        <begin position="1528"/>
        <end position="1561"/>
    </location>
</feature>
<dbReference type="InterPro" id="IPR043128">
    <property type="entry name" value="Rev_trsase/Diguanyl_cyclase"/>
</dbReference>
<feature type="region of interest" description="Disordered" evidence="2">
    <location>
        <begin position="1681"/>
        <end position="1702"/>
    </location>
</feature>
<dbReference type="Pfam" id="PF00078">
    <property type="entry name" value="RVT_1"/>
    <property type="match status" value="1"/>
</dbReference>
<keyword evidence="4" id="KW-0548">Nucleotidyltransferase</keyword>
<dbReference type="CDD" id="cd01647">
    <property type="entry name" value="RT_LTR"/>
    <property type="match status" value="1"/>
</dbReference>
<dbReference type="Gene3D" id="4.10.60.10">
    <property type="entry name" value="Zinc finger, CCHC-type"/>
    <property type="match status" value="1"/>
</dbReference>
<dbReference type="GO" id="GO:0008270">
    <property type="term" value="F:zinc ion binding"/>
    <property type="evidence" value="ECO:0007669"/>
    <property type="project" value="UniProtKB-KW"/>
</dbReference>
<dbReference type="PROSITE" id="PS50158">
    <property type="entry name" value="ZF_CCHC"/>
    <property type="match status" value="1"/>
</dbReference>
<dbReference type="InterPro" id="IPR036875">
    <property type="entry name" value="Znf_CCHC_sf"/>
</dbReference>
<dbReference type="GO" id="GO:0003887">
    <property type="term" value="F:DNA-directed DNA polymerase activity"/>
    <property type="evidence" value="ECO:0007669"/>
    <property type="project" value="UniProtKB-KW"/>
</dbReference>
<name>A0A6L2LD43_TANCI</name>
<evidence type="ECO:0000256" key="2">
    <source>
        <dbReference type="SAM" id="MobiDB-lite"/>
    </source>
</evidence>
<feature type="compositionally biased region" description="Polar residues" evidence="2">
    <location>
        <begin position="421"/>
        <end position="443"/>
    </location>
</feature>
<feature type="compositionally biased region" description="Basic and acidic residues" evidence="2">
    <location>
        <begin position="1317"/>
        <end position="1329"/>
    </location>
</feature>
<feature type="compositionally biased region" description="Basic residues" evidence="2">
    <location>
        <begin position="1542"/>
        <end position="1552"/>
    </location>
</feature>
<keyword evidence="4" id="KW-0808">Transferase</keyword>
<feature type="compositionally biased region" description="Low complexity" evidence="2">
    <location>
        <begin position="204"/>
        <end position="221"/>
    </location>
</feature>
<dbReference type="Gene3D" id="3.10.10.10">
    <property type="entry name" value="HIV Type 1 Reverse Transcriptase, subunit A, domain 1"/>
    <property type="match status" value="2"/>
</dbReference>
<keyword evidence="1" id="KW-0863">Zinc-finger</keyword>
<dbReference type="PANTHER" id="PTHR24559:SF444">
    <property type="entry name" value="REVERSE TRANSCRIPTASE DOMAIN-CONTAINING PROTEIN"/>
    <property type="match status" value="1"/>
</dbReference>
<keyword evidence="4" id="KW-0239">DNA-directed DNA polymerase</keyword>
<evidence type="ECO:0000256" key="1">
    <source>
        <dbReference type="PROSITE-ProRule" id="PRU00047"/>
    </source>
</evidence>
<feature type="region of interest" description="Disordered" evidence="2">
    <location>
        <begin position="465"/>
        <end position="495"/>
    </location>
</feature>